<keyword evidence="5" id="KW-1185">Reference proteome</keyword>
<dbReference type="Proteomes" id="UP001152320">
    <property type="component" value="Chromosome 9"/>
</dbReference>
<dbReference type="PANTHER" id="PTHR12783:SF5">
    <property type="entry name" value="RALA-BINDING PROTEIN 1"/>
    <property type="match status" value="1"/>
</dbReference>
<feature type="compositionally biased region" description="Basic and acidic residues" evidence="2">
    <location>
        <begin position="409"/>
        <end position="420"/>
    </location>
</feature>
<feature type="region of interest" description="Disordered" evidence="2">
    <location>
        <begin position="653"/>
        <end position="701"/>
    </location>
</feature>
<accession>A0A9Q1H8G9</accession>
<dbReference type="InterPro" id="IPR008936">
    <property type="entry name" value="Rho_GTPase_activation_prot"/>
</dbReference>
<dbReference type="OrthoDB" id="10033734at2759"/>
<dbReference type="InterPro" id="IPR049041">
    <property type="entry name" value="RalBP1-like_Ral-bd"/>
</dbReference>
<dbReference type="Gene3D" id="1.20.58.90">
    <property type="match status" value="1"/>
</dbReference>
<dbReference type="AlphaFoldDB" id="A0A9Q1H8G9"/>
<gene>
    <name evidence="4" type="ORF">HOLleu_20467</name>
</gene>
<feature type="compositionally biased region" description="Basic and acidic residues" evidence="2">
    <location>
        <begin position="77"/>
        <end position="103"/>
    </location>
</feature>
<keyword evidence="1" id="KW-0343">GTPase activation</keyword>
<dbReference type="InterPro" id="IPR000198">
    <property type="entry name" value="RhoGAP_dom"/>
</dbReference>
<evidence type="ECO:0000259" key="3">
    <source>
        <dbReference type="PROSITE" id="PS50238"/>
    </source>
</evidence>
<dbReference type="GO" id="GO:0016020">
    <property type="term" value="C:membrane"/>
    <property type="evidence" value="ECO:0007669"/>
    <property type="project" value="TreeGrafter"/>
</dbReference>
<dbReference type="GO" id="GO:0007264">
    <property type="term" value="P:small GTPase-mediated signal transduction"/>
    <property type="evidence" value="ECO:0007669"/>
    <property type="project" value="InterPro"/>
</dbReference>
<dbReference type="Pfam" id="PF00620">
    <property type="entry name" value="RhoGAP"/>
    <property type="match status" value="1"/>
</dbReference>
<dbReference type="GO" id="GO:0006897">
    <property type="term" value="P:endocytosis"/>
    <property type="evidence" value="ECO:0007669"/>
    <property type="project" value="TreeGrafter"/>
</dbReference>
<feature type="compositionally biased region" description="Basic and acidic residues" evidence="2">
    <location>
        <begin position="667"/>
        <end position="682"/>
    </location>
</feature>
<evidence type="ECO:0000256" key="2">
    <source>
        <dbReference type="SAM" id="MobiDB-lite"/>
    </source>
</evidence>
<dbReference type="SUPFAM" id="SSF48350">
    <property type="entry name" value="GTPase activation domain, GAP"/>
    <property type="match status" value="1"/>
</dbReference>
<proteinExistence type="predicted"/>
<organism evidence="4 5">
    <name type="scientific">Holothuria leucospilota</name>
    <name type="common">Black long sea cucumber</name>
    <name type="synonym">Mertensiothuria leucospilota</name>
    <dbReference type="NCBI Taxonomy" id="206669"/>
    <lineage>
        <taxon>Eukaryota</taxon>
        <taxon>Metazoa</taxon>
        <taxon>Echinodermata</taxon>
        <taxon>Eleutherozoa</taxon>
        <taxon>Echinozoa</taxon>
        <taxon>Holothuroidea</taxon>
        <taxon>Aspidochirotacea</taxon>
        <taxon>Aspidochirotida</taxon>
        <taxon>Holothuriidae</taxon>
        <taxon>Holothuria</taxon>
    </lineage>
</organism>
<feature type="region of interest" description="Disordered" evidence="2">
    <location>
        <begin position="1"/>
        <end position="123"/>
    </location>
</feature>
<feature type="compositionally biased region" description="Low complexity" evidence="2">
    <location>
        <begin position="30"/>
        <end position="41"/>
    </location>
</feature>
<reference evidence="4" key="1">
    <citation type="submission" date="2021-10" db="EMBL/GenBank/DDBJ databases">
        <title>Tropical sea cucumber genome reveals ecological adaptation and Cuvierian tubules defense mechanism.</title>
        <authorList>
            <person name="Chen T."/>
        </authorList>
    </citation>
    <scope>NUCLEOTIDE SEQUENCE</scope>
    <source>
        <strain evidence="4">Nanhai2018</strain>
        <tissue evidence="4">Muscle</tissue>
    </source>
</reference>
<evidence type="ECO:0000313" key="5">
    <source>
        <dbReference type="Proteomes" id="UP001152320"/>
    </source>
</evidence>
<feature type="compositionally biased region" description="Polar residues" evidence="2">
    <location>
        <begin position="104"/>
        <end position="122"/>
    </location>
</feature>
<dbReference type="PROSITE" id="PS50238">
    <property type="entry name" value="RHOGAP"/>
    <property type="match status" value="1"/>
</dbReference>
<feature type="compositionally biased region" description="Acidic residues" evidence="2">
    <location>
        <begin position="504"/>
        <end position="523"/>
    </location>
</feature>
<feature type="compositionally biased region" description="Low complexity" evidence="2">
    <location>
        <begin position="575"/>
        <end position="590"/>
    </location>
</feature>
<feature type="compositionally biased region" description="Basic and acidic residues" evidence="2">
    <location>
        <begin position="427"/>
        <end position="464"/>
    </location>
</feature>
<dbReference type="SMART" id="SM00324">
    <property type="entry name" value="RhoGAP"/>
    <property type="match status" value="1"/>
</dbReference>
<comment type="caution">
    <text evidence="4">The sequence shown here is derived from an EMBL/GenBank/DDBJ whole genome shotgun (WGS) entry which is preliminary data.</text>
</comment>
<dbReference type="Pfam" id="PF20924">
    <property type="entry name" value="RLIP76_Ral-bd"/>
    <property type="match status" value="1"/>
</dbReference>
<feature type="region of interest" description="Disordered" evidence="2">
    <location>
        <begin position="395"/>
        <end position="525"/>
    </location>
</feature>
<dbReference type="InterPro" id="IPR039767">
    <property type="entry name" value="RALBP1"/>
</dbReference>
<dbReference type="EMBL" id="JAIZAY010000009">
    <property type="protein sequence ID" value="KAJ8036478.1"/>
    <property type="molecule type" value="Genomic_DNA"/>
</dbReference>
<dbReference type="GO" id="GO:0005096">
    <property type="term" value="F:GTPase activator activity"/>
    <property type="evidence" value="ECO:0007669"/>
    <property type="project" value="UniProtKB-KW"/>
</dbReference>
<name>A0A9Q1H8G9_HOLLE</name>
<dbReference type="GO" id="GO:0031267">
    <property type="term" value="F:small GTPase binding"/>
    <property type="evidence" value="ECO:0007669"/>
    <property type="project" value="InterPro"/>
</dbReference>
<feature type="region of interest" description="Disordered" evidence="2">
    <location>
        <begin position="568"/>
        <end position="599"/>
    </location>
</feature>
<feature type="domain" description="Rho-GAP" evidence="3">
    <location>
        <begin position="136"/>
        <end position="352"/>
    </location>
</feature>
<dbReference type="PANTHER" id="PTHR12783">
    <property type="entry name" value="RALA BINDING PROTEIN 1 RALBP1"/>
    <property type="match status" value="1"/>
</dbReference>
<evidence type="ECO:0000313" key="4">
    <source>
        <dbReference type="EMBL" id="KAJ8036478.1"/>
    </source>
</evidence>
<evidence type="ECO:0000256" key="1">
    <source>
        <dbReference type="ARBA" id="ARBA00022468"/>
    </source>
</evidence>
<feature type="compositionally biased region" description="Acidic residues" evidence="2">
    <location>
        <begin position="481"/>
        <end position="496"/>
    </location>
</feature>
<sequence>MTTERSGNGKYRQKNPSLQDSDGKKKWSSKTELSSRSSSTLEHPKKNFKNVESVSDDEEERNKLKKKKRLFTFSTKSKKDKDGGGDLKKRSRSREGDLNKESSSKPQKSRSNTISELSVSQLQKRRSREIKPIFKMPLAEAVKQSKSLDGIELPLVVRECIDHAEEFGLTTPGIYRISGIKSKIEQLKTLYNEGRSVNLTDYDVTVVTGLLKLYLRDLPEPVLTSELMPKFEEAAAVPNDQLRLEEFQAALKELPSCNYTLLAWIIVHLIHVLDNADQNRMSVQNLSIVFSPTMQISHRVLYHFFTNWEAFFGHVRIKKCRKPLQLDQAGQVELPDSVPELEEYLHYHEMILNKMHEDLNKGVASHGTEEELWEVQRIVTQIKRKLRKAKSLIRQAAKKKEEDEANDSTDQKSTDSKLEDESSTGTDENKLEENEKDVKEDSGPIDDVKPEAVSEEDTSKSEAVKDEEEAVSPEEVKVEIKEDDGDEGDKEEEEKQLEEKQKQDEDEEEQEEEEEEEEEEESLESLYLYYSELIAKQEEFVNIRMELQRRIEMEKQEVARLQAEIEAAKVASVARQSTSSSQDLSDNSSSDSEDEEELQEILKKLLEENERLKRDNRKSSAQIPRLREEFADLKAKISVEERRSEIISDLQDELEKDKAKKEKKGNKKVEKLSKETTDEKTVKVGLSGGADGDIGLEDSEC</sequence>
<dbReference type="Gene3D" id="1.10.555.10">
    <property type="entry name" value="Rho GTPase activation protein"/>
    <property type="match status" value="1"/>
</dbReference>
<protein>
    <submittedName>
        <fullName evidence="4">RalA-binding protein 1</fullName>
    </submittedName>
</protein>